<proteinExistence type="predicted"/>
<dbReference type="EMBL" id="LXQA010808135">
    <property type="protein sequence ID" value="MCI71990.1"/>
    <property type="molecule type" value="Genomic_DNA"/>
</dbReference>
<sequence length="34" mass="3787">TPPSPFTTTVLKRHSTGHYHYNQVRSVAPFVGTC</sequence>
<comment type="caution">
    <text evidence="1">The sequence shown here is derived from an EMBL/GenBank/DDBJ whole genome shotgun (WGS) entry which is preliminary data.</text>
</comment>
<protein>
    <submittedName>
        <fullName evidence="1">Uncharacterized protein</fullName>
    </submittedName>
</protein>
<dbReference type="AlphaFoldDB" id="A0A392UHS0"/>
<evidence type="ECO:0000313" key="1">
    <source>
        <dbReference type="EMBL" id="MCI71990.1"/>
    </source>
</evidence>
<evidence type="ECO:0000313" key="2">
    <source>
        <dbReference type="Proteomes" id="UP000265520"/>
    </source>
</evidence>
<reference evidence="1 2" key="1">
    <citation type="journal article" date="2018" name="Front. Plant Sci.">
        <title>Red Clover (Trifolium pratense) and Zigzag Clover (T. medium) - A Picture of Genomic Similarities and Differences.</title>
        <authorList>
            <person name="Dluhosova J."/>
            <person name="Istvanek J."/>
            <person name="Nedelnik J."/>
            <person name="Repkova J."/>
        </authorList>
    </citation>
    <scope>NUCLEOTIDE SEQUENCE [LARGE SCALE GENOMIC DNA]</scope>
    <source>
        <strain evidence="2">cv. 10/8</strain>
        <tissue evidence="1">Leaf</tissue>
    </source>
</reference>
<name>A0A392UHS0_9FABA</name>
<keyword evidence="2" id="KW-1185">Reference proteome</keyword>
<organism evidence="1 2">
    <name type="scientific">Trifolium medium</name>
    <dbReference type="NCBI Taxonomy" id="97028"/>
    <lineage>
        <taxon>Eukaryota</taxon>
        <taxon>Viridiplantae</taxon>
        <taxon>Streptophyta</taxon>
        <taxon>Embryophyta</taxon>
        <taxon>Tracheophyta</taxon>
        <taxon>Spermatophyta</taxon>
        <taxon>Magnoliopsida</taxon>
        <taxon>eudicotyledons</taxon>
        <taxon>Gunneridae</taxon>
        <taxon>Pentapetalae</taxon>
        <taxon>rosids</taxon>
        <taxon>fabids</taxon>
        <taxon>Fabales</taxon>
        <taxon>Fabaceae</taxon>
        <taxon>Papilionoideae</taxon>
        <taxon>50 kb inversion clade</taxon>
        <taxon>NPAAA clade</taxon>
        <taxon>Hologalegina</taxon>
        <taxon>IRL clade</taxon>
        <taxon>Trifolieae</taxon>
        <taxon>Trifolium</taxon>
    </lineage>
</organism>
<feature type="non-terminal residue" evidence="1">
    <location>
        <position position="1"/>
    </location>
</feature>
<dbReference type="Proteomes" id="UP000265520">
    <property type="component" value="Unassembled WGS sequence"/>
</dbReference>
<accession>A0A392UHS0</accession>